<dbReference type="EMBL" id="JBHSNS010000006">
    <property type="protein sequence ID" value="MFC5730046.1"/>
    <property type="molecule type" value="Genomic_DNA"/>
</dbReference>
<keyword evidence="2" id="KW-0732">Signal</keyword>
<gene>
    <name evidence="3" type="ORF">ACFPQB_14055</name>
</gene>
<evidence type="ECO:0000256" key="1">
    <source>
        <dbReference type="SAM" id="MobiDB-lite"/>
    </source>
</evidence>
<evidence type="ECO:0000256" key="2">
    <source>
        <dbReference type="SAM" id="SignalP"/>
    </source>
</evidence>
<sequence length="508" mass="55018">MRTPKRLLLPLLCVFVLVGALAAPAGAGRPDAKNMSLESFDPNPDFITSDIAFWGDRAFVGNYGGVRSYDISDPANPVRLADFECFGPQNDPSVWDTDGNGQADLLVQSVDLTLEGPECGSPQSRHPDGTRHDEDPDGWEGIRLFDISDPASPVFLDAIYLDCGSHTNTLYPDLARNRLVVLNSSYPLRAGPTCGFSHDGTDMTQNLTNPFDSDPGSPADPFHGVVQTVIIPLEGNAADSAAAAFEGPQLPINYPGDPDNVFDPAEHGLAGFGKLRACHDIAVYLPDNLVAGACAEQSQMWRIGADGLPDTENPVWVFDERQIDFHHSATFTWDGKVVNFIDESFGSGCPTVTPGVGQTGRMYFVDAASGKKYSEFRLHRSQAPEHVDYCSAHLGSNVVAADGKYLLVNAWYTGGVDVIDFTNPRKPREVAYYDVDGDEWSAYWYEQSGSDVTGPLNIFATHGVEHVASGDPVLVSHARGFESFLADVAADRVGLDHLNPQVQEVRIP</sequence>
<feature type="chain" id="PRO_5045457132" description="DUF4185 domain-containing protein" evidence="2">
    <location>
        <begin position="23"/>
        <end position="508"/>
    </location>
</feature>
<evidence type="ECO:0000313" key="4">
    <source>
        <dbReference type="Proteomes" id="UP001596072"/>
    </source>
</evidence>
<dbReference type="InterPro" id="IPR011044">
    <property type="entry name" value="Quino_amine_DH_bsu"/>
</dbReference>
<keyword evidence="4" id="KW-1185">Reference proteome</keyword>
<reference evidence="4" key="1">
    <citation type="journal article" date="2019" name="Int. J. Syst. Evol. Microbiol.">
        <title>The Global Catalogue of Microorganisms (GCM) 10K type strain sequencing project: providing services to taxonomists for standard genome sequencing and annotation.</title>
        <authorList>
            <consortium name="The Broad Institute Genomics Platform"/>
            <consortium name="The Broad Institute Genome Sequencing Center for Infectious Disease"/>
            <person name="Wu L."/>
            <person name="Ma J."/>
        </authorList>
    </citation>
    <scope>NUCLEOTIDE SEQUENCE [LARGE SCALE GENOMIC DNA]</scope>
    <source>
        <strain evidence="4">YIM 94188</strain>
    </source>
</reference>
<protein>
    <recommendedName>
        <fullName evidence="5">DUF4185 domain-containing protein</fullName>
    </recommendedName>
</protein>
<dbReference type="SUPFAM" id="SSF50969">
    <property type="entry name" value="YVTN repeat-like/Quinoprotein amine dehydrogenase"/>
    <property type="match status" value="1"/>
</dbReference>
<comment type="caution">
    <text evidence="3">The sequence shown here is derived from an EMBL/GenBank/DDBJ whole genome shotgun (WGS) entry which is preliminary data.</text>
</comment>
<proteinExistence type="predicted"/>
<name>A0ABW0ZGN0_9ACTN</name>
<feature type="region of interest" description="Disordered" evidence="1">
    <location>
        <begin position="116"/>
        <end position="136"/>
    </location>
</feature>
<evidence type="ECO:0008006" key="5">
    <source>
        <dbReference type="Google" id="ProtNLM"/>
    </source>
</evidence>
<dbReference type="Proteomes" id="UP001596072">
    <property type="component" value="Unassembled WGS sequence"/>
</dbReference>
<dbReference type="Pfam" id="PF08309">
    <property type="entry name" value="LVIVD"/>
    <property type="match status" value="2"/>
</dbReference>
<dbReference type="InterPro" id="IPR013211">
    <property type="entry name" value="LVIVD"/>
</dbReference>
<dbReference type="RefSeq" id="WP_136435451.1">
    <property type="nucleotide sequence ID" value="NZ_JBHSNS010000006.1"/>
</dbReference>
<feature type="signal peptide" evidence="2">
    <location>
        <begin position="1"/>
        <end position="22"/>
    </location>
</feature>
<evidence type="ECO:0000313" key="3">
    <source>
        <dbReference type="EMBL" id="MFC5730046.1"/>
    </source>
</evidence>
<organism evidence="3 4">
    <name type="scientific">Nocardioides vastitatis</name>
    <dbReference type="NCBI Taxonomy" id="2568655"/>
    <lineage>
        <taxon>Bacteria</taxon>
        <taxon>Bacillati</taxon>
        <taxon>Actinomycetota</taxon>
        <taxon>Actinomycetes</taxon>
        <taxon>Propionibacteriales</taxon>
        <taxon>Nocardioidaceae</taxon>
        <taxon>Nocardioides</taxon>
    </lineage>
</organism>
<feature type="compositionally biased region" description="Basic and acidic residues" evidence="1">
    <location>
        <begin position="125"/>
        <end position="134"/>
    </location>
</feature>
<accession>A0ABW0ZGN0</accession>